<keyword evidence="1" id="KW-1133">Transmembrane helix</keyword>
<keyword evidence="1" id="KW-0472">Membrane</keyword>
<organism evidence="2 3">
    <name type="scientific">Candidatus Nomurabacteria bacterium RIFCSPHIGHO2_02_FULL_38_15</name>
    <dbReference type="NCBI Taxonomy" id="1801752"/>
    <lineage>
        <taxon>Bacteria</taxon>
        <taxon>Candidatus Nomuraibacteriota</taxon>
    </lineage>
</organism>
<name>A0A1F6VSP7_9BACT</name>
<reference evidence="2 3" key="1">
    <citation type="journal article" date="2016" name="Nat. Commun.">
        <title>Thousands of microbial genomes shed light on interconnected biogeochemical processes in an aquifer system.</title>
        <authorList>
            <person name="Anantharaman K."/>
            <person name="Brown C.T."/>
            <person name="Hug L.A."/>
            <person name="Sharon I."/>
            <person name="Castelle C.J."/>
            <person name="Probst A.J."/>
            <person name="Thomas B.C."/>
            <person name="Singh A."/>
            <person name="Wilkins M.J."/>
            <person name="Karaoz U."/>
            <person name="Brodie E.L."/>
            <person name="Williams K.H."/>
            <person name="Hubbard S.S."/>
            <person name="Banfield J.F."/>
        </authorList>
    </citation>
    <scope>NUCLEOTIDE SEQUENCE [LARGE SCALE GENOMIC DNA]</scope>
</reference>
<proteinExistence type="predicted"/>
<dbReference type="EMBL" id="MFUC01000002">
    <property type="protein sequence ID" value="OGI72668.1"/>
    <property type="molecule type" value="Genomic_DNA"/>
</dbReference>
<feature type="transmembrane region" description="Helical" evidence="1">
    <location>
        <begin position="16"/>
        <end position="37"/>
    </location>
</feature>
<evidence type="ECO:0000313" key="3">
    <source>
        <dbReference type="Proteomes" id="UP000179686"/>
    </source>
</evidence>
<dbReference type="STRING" id="1801752.A3J61_01350"/>
<protein>
    <submittedName>
        <fullName evidence="2">Uncharacterized protein</fullName>
    </submittedName>
</protein>
<comment type="caution">
    <text evidence="2">The sequence shown here is derived from an EMBL/GenBank/DDBJ whole genome shotgun (WGS) entry which is preliminary data.</text>
</comment>
<dbReference type="Proteomes" id="UP000179686">
    <property type="component" value="Unassembled WGS sequence"/>
</dbReference>
<evidence type="ECO:0000256" key="1">
    <source>
        <dbReference type="SAM" id="Phobius"/>
    </source>
</evidence>
<dbReference type="AlphaFoldDB" id="A0A1F6VSP7"/>
<keyword evidence="1" id="KW-0812">Transmembrane</keyword>
<evidence type="ECO:0000313" key="2">
    <source>
        <dbReference type="EMBL" id="OGI72668.1"/>
    </source>
</evidence>
<sequence>MAIQQYLPSKEFRKKLIRVGVLLLIVVIIRFGAYPLIKNLFTKDSARNIPDNVTVKQFVDTDTDGDKLADWEESIWGTDPKKPDTDNDGISDFDYVASKKQGLNTAEQNETTILSGEVLSTLFALIDSGATTPEAFANLGDAVGQSVVKPEIVNKHTSADFNVVGVTKNEVKNYYLNFQKAYNVFAKSKAPNEFTLLSVAISAEDPDQLLDLDSTIKKYTDFENSLLKLKVPSDNLATHVAFTNSIASISLALAKSQKLYTNSVVGINGIIELRLAHSNLDTQTELLYSYFLRNNLIGV</sequence>
<accession>A0A1F6VSP7</accession>
<gene>
    <name evidence="2" type="ORF">A3J61_01350</name>
</gene>